<feature type="compositionally biased region" description="Basic residues" evidence="1">
    <location>
        <begin position="1"/>
        <end position="13"/>
    </location>
</feature>
<dbReference type="Pfam" id="PF13649">
    <property type="entry name" value="Methyltransf_25"/>
    <property type="match status" value="1"/>
</dbReference>
<evidence type="ECO:0000313" key="3">
    <source>
        <dbReference type="EMBL" id="KAG2174999.1"/>
    </source>
</evidence>
<dbReference type="EMBL" id="JAEPQZ010000012">
    <property type="protein sequence ID" value="KAG2174999.1"/>
    <property type="molecule type" value="Genomic_DNA"/>
</dbReference>
<evidence type="ECO:0000256" key="1">
    <source>
        <dbReference type="SAM" id="MobiDB-lite"/>
    </source>
</evidence>
<organism evidence="3 4">
    <name type="scientific">Mortierella isabellina</name>
    <name type="common">Filamentous fungus</name>
    <name type="synonym">Umbelopsis isabellina</name>
    <dbReference type="NCBI Taxonomy" id="91625"/>
    <lineage>
        <taxon>Eukaryota</taxon>
        <taxon>Fungi</taxon>
        <taxon>Fungi incertae sedis</taxon>
        <taxon>Mucoromycota</taxon>
        <taxon>Mucoromycotina</taxon>
        <taxon>Umbelopsidomycetes</taxon>
        <taxon>Umbelopsidales</taxon>
        <taxon>Umbelopsidaceae</taxon>
        <taxon>Umbelopsis</taxon>
    </lineage>
</organism>
<dbReference type="OrthoDB" id="2013972at2759"/>
<proteinExistence type="predicted"/>
<sequence>MGAQLSRRRKISQSKKAAAKMLDQTQSNSSFSSKSKGTELFGRLYHDVESSAYLYPMDETEQDRLHGQHFALKALFGGDILEPVRRAIDLDDNCHVLDVGCGPGSWLLDLATSYPNSKFVGIDVVDMFPSTIRPPNTEFHVRNILDGLNMFSDNSFDFVQMRLFASVLKTDQWATTLAELKRVCRPGGIIQLLEVDYKVRGNSTVNQFTTKLVEVMAKRDLDGEMAKKLAPALTQAGFINVQTDHRSVAGASVTSAGKGKFVVATQPYDSPNAMDDAVTGEFWAGEPGVKQKREEAPYQNIDGRSTLDVMARAHRVNATQDTA</sequence>
<feature type="region of interest" description="Disordered" evidence="1">
    <location>
        <begin position="1"/>
        <end position="36"/>
    </location>
</feature>
<dbReference type="AlphaFoldDB" id="A0A8H7UD04"/>
<keyword evidence="4" id="KW-1185">Reference proteome</keyword>
<comment type="caution">
    <text evidence="3">The sequence shown here is derived from an EMBL/GenBank/DDBJ whole genome shotgun (WGS) entry which is preliminary data.</text>
</comment>
<reference evidence="3" key="1">
    <citation type="submission" date="2020-12" db="EMBL/GenBank/DDBJ databases">
        <title>Metabolic potential, ecology and presence of endohyphal bacteria is reflected in genomic diversity of Mucoromycotina.</title>
        <authorList>
            <person name="Muszewska A."/>
            <person name="Okrasinska A."/>
            <person name="Steczkiewicz K."/>
            <person name="Drgas O."/>
            <person name="Orlowska M."/>
            <person name="Perlinska-Lenart U."/>
            <person name="Aleksandrzak-Piekarczyk T."/>
            <person name="Szatraj K."/>
            <person name="Zielenkiewicz U."/>
            <person name="Pilsyk S."/>
            <person name="Malc E."/>
            <person name="Mieczkowski P."/>
            <person name="Kruszewska J.S."/>
            <person name="Biernat P."/>
            <person name="Pawlowska J."/>
        </authorList>
    </citation>
    <scope>NUCLEOTIDE SEQUENCE</scope>
    <source>
        <strain evidence="3">WA0000067209</strain>
    </source>
</reference>
<evidence type="ECO:0000259" key="2">
    <source>
        <dbReference type="Pfam" id="PF13649"/>
    </source>
</evidence>
<name>A0A8H7UD04_MORIS</name>
<accession>A0A8H7UD04</accession>
<dbReference type="Gene3D" id="3.40.50.150">
    <property type="entry name" value="Vaccinia Virus protein VP39"/>
    <property type="match status" value="1"/>
</dbReference>
<dbReference type="SUPFAM" id="SSF53335">
    <property type="entry name" value="S-adenosyl-L-methionine-dependent methyltransferases"/>
    <property type="match status" value="1"/>
</dbReference>
<dbReference type="PANTHER" id="PTHR43591:SF24">
    <property type="entry name" value="2-METHOXY-6-POLYPRENYL-1,4-BENZOQUINOL METHYLASE, MITOCHONDRIAL"/>
    <property type="match status" value="1"/>
</dbReference>
<dbReference type="InterPro" id="IPR041698">
    <property type="entry name" value="Methyltransf_25"/>
</dbReference>
<feature type="domain" description="Methyltransferase" evidence="2">
    <location>
        <begin position="96"/>
        <end position="188"/>
    </location>
</feature>
<dbReference type="InterPro" id="IPR029063">
    <property type="entry name" value="SAM-dependent_MTases_sf"/>
</dbReference>
<evidence type="ECO:0000313" key="4">
    <source>
        <dbReference type="Proteomes" id="UP000654370"/>
    </source>
</evidence>
<dbReference type="CDD" id="cd02440">
    <property type="entry name" value="AdoMet_MTases"/>
    <property type="match status" value="1"/>
</dbReference>
<dbReference type="PANTHER" id="PTHR43591">
    <property type="entry name" value="METHYLTRANSFERASE"/>
    <property type="match status" value="1"/>
</dbReference>
<dbReference type="Proteomes" id="UP000654370">
    <property type="component" value="Unassembled WGS sequence"/>
</dbReference>
<dbReference type="GO" id="GO:0008168">
    <property type="term" value="F:methyltransferase activity"/>
    <property type="evidence" value="ECO:0007669"/>
    <property type="project" value="TreeGrafter"/>
</dbReference>
<protein>
    <recommendedName>
        <fullName evidence="2">Methyltransferase domain-containing protein</fullName>
    </recommendedName>
</protein>
<gene>
    <name evidence="3" type="ORF">INT43_006061</name>
</gene>